<proteinExistence type="predicted"/>
<keyword evidence="2" id="KW-1185">Reference proteome</keyword>
<dbReference type="WBParaSite" id="ACRNAN_scaffold411.g14979.t1">
    <property type="protein sequence ID" value="ACRNAN_scaffold411.g14979.t1"/>
    <property type="gene ID" value="ACRNAN_scaffold411.g14979"/>
</dbReference>
<protein>
    <submittedName>
        <fullName evidence="3">Methyltransferase type 11 domain-containing protein</fullName>
    </submittedName>
</protein>
<dbReference type="Pfam" id="PF08241">
    <property type="entry name" value="Methyltransf_11"/>
    <property type="match status" value="1"/>
</dbReference>
<dbReference type="CDD" id="cd02440">
    <property type="entry name" value="AdoMet_MTases"/>
    <property type="match status" value="1"/>
</dbReference>
<feature type="domain" description="Methyltransferase type 11" evidence="1">
    <location>
        <begin position="40"/>
        <end position="117"/>
    </location>
</feature>
<evidence type="ECO:0000259" key="1">
    <source>
        <dbReference type="Pfam" id="PF08241"/>
    </source>
</evidence>
<dbReference type="GO" id="GO:0008757">
    <property type="term" value="F:S-adenosylmethionine-dependent methyltransferase activity"/>
    <property type="evidence" value="ECO:0007669"/>
    <property type="project" value="InterPro"/>
</dbReference>
<accession>A0A914DWZ5</accession>
<dbReference type="Proteomes" id="UP000887540">
    <property type="component" value="Unplaced"/>
</dbReference>
<organism evidence="2 3">
    <name type="scientific">Acrobeloides nanus</name>
    <dbReference type="NCBI Taxonomy" id="290746"/>
    <lineage>
        <taxon>Eukaryota</taxon>
        <taxon>Metazoa</taxon>
        <taxon>Ecdysozoa</taxon>
        <taxon>Nematoda</taxon>
        <taxon>Chromadorea</taxon>
        <taxon>Rhabditida</taxon>
        <taxon>Tylenchina</taxon>
        <taxon>Cephalobomorpha</taxon>
        <taxon>Cephaloboidea</taxon>
        <taxon>Cephalobidae</taxon>
        <taxon>Acrobeloides</taxon>
    </lineage>
</organism>
<evidence type="ECO:0000313" key="2">
    <source>
        <dbReference type="Proteomes" id="UP000887540"/>
    </source>
</evidence>
<dbReference type="InterPro" id="IPR029063">
    <property type="entry name" value="SAM-dependent_MTases_sf"/>
</dbReference>
<dbReference type="Gene3D" id="3.40.50.150">
    <property type="entry name" value="Vaccinia Virus protein VP39"/>
    <property type="match status" value="1"/>
</dbReference>
<dbReference type="SUPFAM" id="SSF53335">
    <property type="entry name" value="S-adenosyl-L-methionine-dependent methyltransferases"/>
    <property type="match status" value="1"/>
</dbReference>
<evidence type="ECO:0000313" key="3">
    <source>
        <dbReference type="WBParaSite" id="ACRNAN_scaffold411.g14979.t1"/>
    </source>
</evidence>
<sequence length="198" mass="23043">MHTNCKVNDKQFNESNLAHYLLDHLKGIEIGASFHNPFCLYTINVDYTNEMTPFKKQEQVIAGNLVNVDVVAPGDNLPFPDGSQDFVIISHVIEHFYDPIKAIKEWLRVVRKGGYVYMIIPHRDRTFDKDRKRTRLSELIGRHEKPNPTHSNDPLTHQSVWILEDFLELCKHFNWKVVEMQDIDDKVGNGFTVVIQKD</sequence>
<name>A0A914DWZ5_9BILA</name>
<dbReference type="AlphaFoldDB" id="A0A914DWZ5"/>
<dbReference type="InterPro" id="IPR013216">
    <property type="entry name" value="Methyltransf_11"/>
</dbReference>
<reference evidence="3" key="1">
    <citation type="submission" date="2022-11" db="UniProtKB">
        <authorList>
            <consortium name="WormBaseParasite"/>
        </authorList>
    </citation>
    <scope>IDENTIFICATION</scope>
</reference>